<evidence type="ECO:0000313" key="12">
    <source>
        <dbReference type="Proteomes" id="UP000605848"/>
    </source>
</evidence>
<dbReference type="PANTHER" id="PTHR32305:SF15">
    <property type="entry name" value="PROTEIN RHSA-RELATED"/>
    <property type="match status" value="1"/>
</dbReference>
<evidence type="ECO:0000313" key="11">
    <source>
        <dbReference type="EMBL" id="MBL0406182.1"/>
    </source>
</evidence>
<keyword evidence="7" id="KW-0843">Virulence</keyword>
<dbReference type="Pfam" id="PF03534">
    <property type="entry name" value="SpvB"/>
    <property type="match status" value="1"/>
</dbReference>
<evidence type="ECO:0000256" key="2">
    <source>
        <dbReference type="ARBA" id="ARBA00008056"/>
    </source>
</evidence>
<evidence type="ECO:0000256" key="6">
    <source>
        <dbReference type="ARBA" id="ARBA00023004"/>
    </source>
</evidence>
<gene>
    <name evidence="11" type="ORF">JKG68_19655</name>
</gene>
<dbReference type="NCBIfam" id="TIGR03696">
    <property type="entry name" value="Rhs_assc_core"/>
    <property type="match status" value="1"/>
</dbReference>
<accession>A0A936ZFF0</accession>
<evidence type="ECO:0000256" key="4">
    <source>
        <dbReference type="ARBA" id="ARBA00022729"/>
    </source>
</evidence>
<evidence type="ECO:0000259" key="9">
    <source>
        <dbReference type="Pfam" id="PF12255"/>
    </source>
</evidence>
<evidence type="ECO:0000256" key="5">
    <source>
        <dbReference type="ARBA" id="ARBA00023002"/>
    </source>
</evidence>
<feature type="domain" description="Insecticide toxin TcdB middle/C-terminal" evidence="9">
    <location>
        <begin position="839"/>
        <end position="943"/>
    </location>
</feature>
<keyword evidence="3" id="KW-0964">Secreted</keyword>
<comment type="similarity">
    <text evidence="2">Belongs to the iron/ascorbate-dependent oxidoreductase family.</text>
</comment>
<protein>
    <submittedName>
        <fullName evidence="11">VCBS repeat-containing protein</fullName>
    </submittedName>
</protein>
<dbReference type="RefSeq" id="WP_202062930.1">
    <property type="nucleotide sequence ID" value="NZ_JAEQMY010000035.1"/>
</dbReference>
<comment type="caution">
    <text evidence="11">The sequence shown here is derived from an EMBL/GenBank/DDBJ whole genome shotgun (WGS) entry which is preliminary data.</text>
</comment>
<feature type="domain" description="Insecticide toxin TcdB middle/N-terminal" evidence="10">
    <location>
        <begin position="604"/>
        <end position="749"/>
    </location>
</feature>
<dbReference type="GO" id="GO:0005506">
    <property type="term" value="F:iron ion binding"/>
    <property type="evidence" value="ECO:0007669"/>
    <property type="project" value="InterPro"/>
</dbReference>
<evidence type="ECO:0000256" key="3">
    <source>
        <dbReference type="ARBA" id="ARBA00022525"/>
    </source>
</evidence>
<dbReference type="Pfam" id="PF12256">
    <property type="entry name" value="TcdB_toxin_midN"/>
    <property type="match status" value="1"/>
</dbReference>
<dbReference type="GO" id="GO:0016491">
    <property type="term" value="F:oxidoreductase activity"/>
    <property type="evidence" value="ECO:0007669"/>
    <property type="project" value="UniProtKB-KW"/>
</dbReference>
<proteinExistence type="inferred from homology"/>
<dbReference type="GO" id="GO:0005576">
    <property type="term" value="C:extracellular region"/>
    <property type="evidence" value="ECO:0007669"/>
    <property type="project" value="UniProtKB-SubCell"/>
</dbReference>
<dbReference type="EMBL" id="JAEQMY010000035">
    <property type="protein sequence ID" value="MBL0406182.1"/>
    <property type="molecule type" value="Genomic_DNA"/>
</dbReference>
<dbReference type="Pfam" id="PF12255">
    <property type="entry name" value="TcdB_toxin_midC"/>
    <property type="match status" value="1"/>
</dbReference>
<keyword evidence="5" id="KW-0560">Oxidoreductase</keyword>
<dbReference type="InterPro" id="IPR003284">
    <property type="entry name" value="Sal_SpvB"/>
</dbReference>
<keyword evidence="4" id="KW-0732">Signal</keyword>
<comment type="subcellular location">
    <subcellularLocation>
        <location evidence="1">Secreted</location>
    </subcellularLocation>
</comment>
<dbReference type="InterPro" id="IPR022045">
    <property type="entry name" value="TcdB_toxin_mid/N"/>
</dbReference>
<evidence type="ECO:0000256" key="1">
    <source>
        <dbReference type="ARBA" id="ARBA00004613"/>
    </source>
</evidence>
<dbReference type="GO" id="GO:0005737">
    <property type="term" value="C:cytoplasm"/>
    <property type="evidence" value="ECO:0007669"/>
    <property type="project" value="InterPro"/>
</dbReference>
<dbReference type="InterPro" id="IPR028994">
    <property type="entry name" value="Integrin_alpha_N"/>
</dbReference>
<keyword evidence="12" id="KW-1185">Reference proteome</keyword>
<evidence type="ECO:0000256" key="8">
    <source>
        <dbReference type="SAM" id="MobiDB-lite"/>
    </source>
</evidence>
<dbReference type="Pfam" id="PF13517">
    <property type="entry name" value="FG-GAP_3"/>
    <property type="match status" value="1"/>
</dbReference>
<dbReference type="PANTHER" id="PTHR32305">
    <property type="match status" value="1"/>
</dbReference>
<feature type="region of interest" description="Disordered" evidence="8">
    <location>
        <begin position="2137"/>
        <end position="2194"/>
    </location>
</feature>
<dbReference type="InterPro" id="IPR022385">
    <property type="entry name" value="Rhs_assc_core"/>
</dbReference>
<dbReference type="InterPro" id="IPR013517">
    <property type="entry name" value="FG-GAP"/>
</dbReference>
<dbReference type="InterPro" id="IPR050708">
    <property type="entry name" value="T6SS_VgrG/RHS"/>
</dbReference>
<organism evidence="11 12">
    <name type="scientific">Microvirga aerilata</name>
    <dbReference type="NCBI Taxonomy" id="670292"/>
    <lineage>
        <taxon>Bacteria</taxon>
        <taxon>Pseudomonadati</taxon>
        <taxon>Pseudomonadota</taxon>
        <taxon>Alphaproteobacteria</taxon>
        <taxon>Hyphomicrobiales</taxon>
        <taxon>Methylobacteriaceae</taxon>
        <taxon>Microvirga</taxon>
    </lineage>
</organism>
<keyword evidence="6" id="KW-0408">Iron</keyword>
<evidence type="ECO:0000259" key="10">
    <source>
        <dbReference type="Pfam" id="PF12256"/>
    </source>
</evidence>
<dbReference type="Gene3D" id="2.180.10.10">
    <property type="entry name" value="RHS repeat-associated core"/>
    <property type="match status" value="2"/>
</dbReference>
<dbReference type="SUPFAM" id="SSF69318">
    <property type="entry name" value="Integrin alpha N-terminal domain"/>
    <property type="match status" value="1"/>
</dbReference>
<name>A0A936ZFF0_9HYPH</name>
<reference evidence="11" key="1">
    <citation type="submission" date="2021-01" db="EMBL/GenBank/DDBJ databases">
        <title>Microvirga sp.</title>
        <authorList>
            <person name="Kim M.K."/>
        </authorList>
    </citation>
    <scope>NUCLEOTIDE SEQUENCE</scope>
    <source>
        <strain evidence="11">5420S-16</strain>
    </source>
</reference>
<sequence length="2468" mass="273773">MGAQDHPTISLPTGGGALRGLGEKFSPDLHTGTGNFSIPLALPSGRNGFQPQLSLDYSTGKGNGPFGLGWSLSVPGISRKTSHSIPQYNDYDGNDRTSNAVGDVFVLSGAEDLVPVASVVGGATQYRPRTEGLFALILRHRDAASDYWEVRSKDGVVSFYGTPARLGSDQAVIADPANRRKCFSWHLTSTEDPFRNRIEYEYERDSVAEGPRHWDQLYLKTIRYGDYTDQGETMFLVSVTFEYEERPQDSFSHYRAGFEIRTRKRCRRIVVRTHAGSDRLVRTVELRYADQDAARPDSAPANGVSLLSTITVTGHDGNETQSLPPLGLRYSRFEPERRDFFPLGGKQLPGRSLTHADMALVDLFGQGLPDILEMNGATRYWRNLGGMFDVPRTMRDAPAGLTLGNPGVQIVDADGDGRTDLLVTREPLSGYFPLRFGGMWDQRSFRRYRHAPTFNLDDPEVRLVDLNGDGIVDAVKFGARLECFFNHPDKGWHGTRQVPRKALDDFPDITLSDPRVRWADMSGDGLQDIVLVHHGSIEYWPNLGYGNWGKRIRMEGSPSFPFHYQPRRILLGDIDGDGLADLVYVDASSVTLWVNRSGNSWSNPITITGTPALSDADTVRLVDVVGTGVAGLLWSRDFAVDSPNQLLYLDFIGGHKPYLLNEIDNHIGATTKIEYSPSTRFFLEDEKRPETRWVTTLPFPVQVVARMEVLDALSGGKLTTAYRYHNGYWDGAERDFHGFAMVEQIDSESFDRYNSAGLHGAQAAYVGVERRHFSPPTLTRTWFHQGAVGDELGEWQESDWSDQYWAGDPSILGHTQGVNQFLGGLPSAPNSRRMKRDALRALRGCVLRSELYALDGSPRADRPYNVSEYAYGLREEAKPQTASERPRIFFPHTVGLRTTQWERGTDPMTAFTFTEDYDAFGQPRVQIEIACPRGWRAEQDRPSEGYLATRTVTSYATPIDAGIYIHNRVSQSVGHAITHTSGRTVAEVRSRAVTGIGLELMAHALQFYDGAEFEGEACGQVGQFGALVRTESLAMTEPQLDEAYNVRRPPYFAPQDNTSWPVDYPAEFIALLKPHAGYIWRSAPPWTPGFYVASLRRAYDFQRPGSRRGLIVVTRDALGHDTAAAYDVPYLILPTTITDAVGLQTAAVHDYRLLQPKRVVDPNGHATQCSLTPLGLLKELFVHGRDGEGDSTRPSLSIEYGLHAFEHSAPGNPKPIFTHTRRRVHHETDTDVPQSERDIVLESYEYSDGFGRIMQVRSQADDLLYGDAPFGAGNLSGDQTVAPWDLAGRSRAAADPPNVLVSGAQVYDNKGRPVERYEPFYSTGWQFVPPDAESVRLGHIVFNNRCTTYYDAIGRAVQMINPDGSEQRVVTGVPGSIAAPNLNDPDDFEPTPWEAYSYDANDNAGRTHPTTSLGYRHHWNTPSSVLIDSLGRTVETVARHRRSNGAPVEELRTTSTYDVRGNVLSITDTLGRRAVHYLYDYANRRLRLASPDAGIRMTVYDAAGQKIEYNDARGARTFVAYDRMNRESRVWARDSQEQQLTLRVRTEYGDGGTPAQPAVERAAQRDANRLGKVFRQYDEAGLLTFRLYDFKGQVLDKSRQVIRDEVMLVAFSAPPADWHVPAFRSNWQPPSGIKFETYAAAQLDPTQYETSATHDALGRVKSLVYPRDVEGRRRTLVPRYNRAGAIEKITLDGQVYVEFAAYNNKGQRLAVVYGNGLLTTYAHDPHTSRLKRCWTGRYQRLAGPAPIWRPIDVAEPVQDLAYEHDLVGNVIRISDRTPGSGVIDTLDGPDALHRLFEYDSVYRLVRATGRESTSIGAPRPWADNPWGGFNSGGHGTPGQNNAPQLTRAYAEEYRYDPSGNLVSLRHSAGTSTWVRRFGIAGFGPAQWQQQWASHFATGEAWENATGDRLTHAIDPPVSLPQTHFFDVGGNLVEETTARHFEWDHDDRLKAFRVQSGTGEPSLHTQYLYDVSGQRVKKLTRRQGGTVSTTTYIGGIIEYHRRISGTTIHENNSLHILEAQKRVAVIRIGSPFPDDASPAVIFHLGDLRSANVAVDTTGAWVNREEYTPFGETTFGGFARKRFRYCGKERDEESGLTYHGLRYYAPWLCRWISCDPLSIVDGLNLYAYVSNNPVTLQDAQGTQAHSDDELDAGATSSAQRQEGLHLETQQSAAENNARLKPGGAAEPEKASAGLAEYDTNKHADAYAAKESKKGIQAGAVKFVAHTVDAAMTISGGKLVLKLRGVNPNLYSDAIMSLAPETDTELSQNVASATEGGLMVLTMAGSHVTAEMRAAARLRQAMTSGLKVDPFAMRSSAPAVSEAESLAAVSAESSPGTRIWVVGPEGAKSTRVIRFNGNRITYDTAAPAGSKARQDMEVIMNNTGTKADWWSGTHGTPAGEFGPGHYEYQFFRQDRAVGPFRGFDVRNVYGQPRSLVLAPPQRPTVYSWCYSSACFQLQPPNWLAPPRLLPP</sequence>
<dbReference type="PROSITE" id="PS00185">
    <property type="entry name" value="IPNS_1"/>
    <property type="match status" value="1"/>
</dbReference>
<dbReference type="InterPro" id="IPR002057">
    <property type="entry name" value="Isopenicillin-N_synth_CS"/>
</dbReference>
<dbReference type="InterPro" id="IPR022044">
    <property type="entry name" value="TcdB_toxin_mid/C"/>
</dbReference>
<evidence type="ECO:0000256" key="7">
    <source>
        <dbReference type="ARBA" id="ARBA00023026"/>
    </source>
</evidence>
<dbReference type="Proteomes" id="UP000605848">
    <property type="component" value="Unassembled WGS sequence"/>
</dbReference>